<feature type="transmembrane region" description="Helical" evidence="2">
    <location>
        <begin position="70"/>
        <end position="89"/>
    </location>
</feature>
<comment type="caution">
    <text evidence="3">The sequence shown here is derived from an EMBL/GenBank/DDBJ whole genome shotgun (WGS) entry which is preliminary data.</text>
</comment>
<feature type="transmembrane region" description="Helical" evidence="2">
    <location>
        <begin position="96"/>
        <end position="115"/>
    </location>
</feature>
<evidence type="ECO:0000313" key="3">
    <source>
        <dbReference type="EMBL" id="MFC4066811.1"/>
    </source>
</evidence>
<protein>
    <submittedName>
        <fullName evidence="3">Uncharacterized protein</fullName>
    </submittedName>
</protein>
<feature type="transmembrane region" description="Helical" evidence="2">
    <location>
        <begin position="44"/>
        <end position="64"/>
    </location>
</feature>
<dbReference type="RefSeq" id="WP_378067782.1">
    <property type="nucleotide sequence ID" value="NZ_JBHSBL010000016.1"/>
</dbReference>
<feature type="transmembrane region" description="Helical" evidence="2">
    <location>
        <begin position="219"/>
        <end position="237"/>
    </location>
</feature>
<dbReference type="EMBL" id="JBHSBL010000016">
    <property type="protein sequence ID" value="MFC4066811.1"/>
    <property type="molecule type" value="Genomic_DNA"/>
</dbReference>
<evidence type="ECO:0000313" key="4">
    <source>
        <dbReference type="Proteomes" id="UP001595867"/>
    </source>
</evidence>
<organism evidence="3 4">
    <name type="scientific">Actinoplanes subglobosus</name>
    <dbReference type="NCBI Taxonomy" id="1547892"/>
    <lineage>
        <taxon>Bacteria</taxon>
        <taxon>Bacillati</taxon>
        <taxon>Actinomycetota</taxon>
        <taxon>Actinomycetes</taxon>
        <taxon>Micromonosporales</taxon>
        <taxon>Micromonosporaceae</taxon>
        <taxon>Actinoplanes</taxon>
    </lineage>
</organism>
<evidence type="ECO:0000256" key="1">
    <source>
        <dbReference type="SAM" id="MobiDB-lite"/>
    </source>
</evidence>
<keyword evidence="4" id="KW-1185">Reference proteome</keyword>
<accession>A0ABV8IT24</accession>
<gene>
    <name evidence="3" type="ORF">ACFO0C_17875</name>
</gene>
<keyword evidence="2" id="KW-1133">Transmembrane helix</keyword>
<feature type="compositionally biased region" description="Basic and acidic residues" evidence="1">
    <location>
        <begin position="168"/>
        <end position="178"/>
    </location>
</feature>
<evidence type="ECO:0000256" key="2">
    <source>
        <dbReference type="SAM" id="Phobius"/>
    </source>
</evidence>
<proteinExistence type="predicted"/>
<name>A0ABV8IT24_9ACTN</name>
<reference evidence="4" key="1">
    <citation type="journal article" date="2019" name="Int. J. Syst. Evol. Microbiol.">
        <title>The Global Catalogue of Microorganisms (GCM) 10K type strain sequencing project: providing services to taxonomists for standard genome sequencing and annotation.</title>
        <authorList>
            <consortium name="The Broad Institute Genomics Platform"/>
            <consortium name="The Broad Institute Genome Sequencing Center for Infectious Disease"/>
            <person name="Wu L."/>
            <person name="Ma J."/>
        </authorList>
    </citation>
    <scope>NUCLEOTIDE SEQUENCE [LARGE SCALE GENOMIC DNA]</scope>
    <source>
        <strain evidence="4">TBRC 5832</strain>
    </source>
</reference>
<dbReference type="Proteomes" id="UP001595867">
    <property type="component" value="Unassembled WGS sequence"/>
</dbReference>
<keyword evidence="2" id="KW-0472">Membrane</keyword>
<feature type="transmembrane region" description="Helical" evidence="2">
    <location>
        <begin position="121"/>
        <end position="141"/>
    </location>
</feature>
<keyword evidence="2" id="KW-0812">Transmembrane</keyword>
<feature type="transmembrane region" description="Helical" evidence="2">
    <location>
        <begin position="16"/>
        <end position="37"/>
    </location>
</feature>
<sequence>MPPAAPSPALLTGPPAAWLTLATAGLLAITVLITTSLHTAARLLAGATTIGLGVAFVVLGLAALRGGAELAGAAIGVGVAVMVFGLALLRGGPAIGGAAAIGGGAAVVVLGLTLLRGGDRLGGAVVIGGGAAVAVLGLGGAPDKWGWRPVACVVDPGSPLTRAAPATERTKARRDERGSPAGRVPPPRWDRPARPHVVKGGSRPRGIGRLPEVQCTRTAAVLMISATVLAVSMISMMRSSICSLPS</sequence>
<feature type="region of interest" description="Disordered" evidence="1">
    <location>
        <begin position="161"/>
        <end position="209"/>
    </location>
</feature>